<keyword evidence="5" id="KW-1185">Reference proteome</keyword>
<dbReference type="CDD" id="cd04496">
    <property type="entry name" value="SSB_OBF"/>
    <property type="match status" value="1"/>
</dbReference>
<dbReference type="Proteomes" id="UP001280629">
    <property type="component" value="Unassembled WGS sequence"/>
</dbReference>
<evidence type="ECO:0000256" key="3">
    <source>
        <dbReference type="PIRNR" id="PIRNR002070"/>
    </source>
</evidence>
<dbReference type="NCBIfam" id="TIGR00621">
    <property type="entry name" value="ssb"/>
    <property type="match status" value="1"/>
</dbReference>
<dbReference type="PANTHER" id="PTHR10302:SF27">
    <property type="entry name" value="SINGLE-STRANDED DNA-BINDING PROTEIN"/>
    <property type="match status" value="1"/>
</dbReference>
<name>A0ABU4FVB8_9BACL</name>
<sequence length="137" mass="15232">MNHVALVGRLTKDPELRMIGERRLQTSFTLAVNRSFKNQLGDIDADFILCTVWGKTAENTVKHCGKGSMIGVSGRIQTRSYEREDKTRAFVTEVVGDDVRFLMTKKPVSSADVGSAAMEHFELPPASSKENETLPIF</sequence>
<accession>A0ABU4FVB8</accession>
<evidence type="ECO:0000256" key="1">
    <source>
        <dbReference type="ARBA" id="ARBA00023125"/>
    </source>
</evidence>
<reference evidence="4 5" key="1">
    <citation type="submission" date="2023-06" db="EMBL/GenBank/DDBJ databases">
        <title>Sporosarcina sp. nov., isolated from Korean traditional fermented seafood 'Jeotgal'.</title>
        <authorList>
            <person name="Yang A.-I."/>
            <person name="Shin N.-R."/>
        </authorList>
    </citation>
    <scope>NUCLEOTIDE SEQUENCE [LARGE SCALE GENOMIC DNA]</scope>
    <source>
        <strain evidence="4 5">KCTC3840</strain>
    </source>
</reference>
<comment type="subunit">
    <text evidence="2">Homotetramer.</text>
</comment>
<dbReference type="HAMAP" id="MF_00984">
    <property type="entry name" value="SSB"/>
    <property type="match status" value="1"/>
</dbReference>
<dbReference type="GO" id="GO:0003677">
    <property type="term" value="F:DNA binding"/>
    <property type="evidence" value="ECO:0007669"/>
    <property type="project" value="UniProtKB-KW"/>
</dbReference>
<dbReference type="InterPro" id="IPR000424">
    <property type="entry name" value="Primosome_PriB/ssb"/>
</dbReference>
<dbReference type="PIRSF" id="PIRSF002070">
    <property type="entry name" value="SSB"/>
    <property type="match status" value="1"/>
</dbReference>
<organism evidence="4 5">
    <name type="scientific">Sporosarcina aquimarina</name>
    <dbReference type="NCBI Taxonomy" id="114975"/>
    <lineage>
        <taxon>Bacteria</taxon>
        <taxon>Bacillati</taxon>
        <taxon>Bacillota</taxon>
        <taxon>Bacilli</taxon>
        <taxon>Bacillales</taxon>
        <taxon>Caryophanaceae</taxon>
        <taxon>Sporosarcina</taxon>
    </lineage>
</organism>
<comment type="caution">
    <text evidence="4">The sequence shown here is derived from an EMBL/GenBank/DDBJ whole genome shotgun (WGS) entry which is preliminary data.</text>
</comment>
<dbReference type="EMBL" id="JAUBDH010000001">
    <property type="protein sequence ID" value="MDW0108664.1"/>
    <property type="molecule type" value="Genomic_DNA"/>
</dbReference>
<dbReference type="PROSITE" id="PS50935">
    <property type="entry name" value="SSB"/>
    <property type="match status" value="1"/>
</dbReference>
<keyword evidence="1 2" id="KW-0238">DNA-binding</keyword>
<dbReference type="PANTHER" id="PTHR10302">
    <property type="entry name" value="SINGLE-STRANDED DNA-BINDING PROTEIN"/>
    <property type="match status" value="1"/>
</dbReference>
<dbReference type="Gene3D" id="2.40.50.140">
    <property type="entry name" value="Nucleic acid-binding proteins"/>
    <property type="match status" value="1"/>
</dbReference>
<dbReference type="RefSeq" id="WP_317933852.1">
    <property type="nucleotide sequence ID" value="NZ_JAUBDH010000001.1"/>
</dbReference>
<evidence type="ECO:0000313" key="4">
    <source>
        <dbReference type="EMBL" id="MDW0108664.1"/>
    </source>
</evidence>
<comment type="caution">
    <text evidence="2">Lacks conserved residue(s) required for the propagation of feature annotation.</text>
</comment>
<proteinExistence type="inferred from homology"/>
<dbReference type="InterPro" id="IPR011344">
    <property type="entry name" value="ssDNA-bd"/>
</dbReference>
<dbReference type="Pfam" id="PF00436">
    <property type="entry name" value="SSB"/>
    <property type="match status" value="1"/>
</dbReference>
<gene>
    <name evidence="4" type="primary">ssb</name>
    <name evidence="4" type="ORF">QT716_01225</name>
</gene>
<dbReference type="SUPFAM" id="SSF50249">
    <property type="entry name" value="Nucleic acid-binding proteins"/>
    <property type="match status" value="1"/>
</dbReference>
<evidence type="ECO:0000313" key="5">
    <source>
        <dbReference type="Proteomes" id="UP001280629"/>
    </source>
</evidence>
<evidence type="ECO:0000256" key="2">
    <source>
        <dbReference type="HAMAP-Rule" id="MF_00984"/>
    </source>
</evidence>
<protein>
    <recommendedName>
        <fullName evidence="2 3">Single-stranded DNA-binding protein</fullName>
        <shortName evidence="2">SSB</shortName>
    </recommendedName>
</protein>
<dbReference type="InterPro" id="IPR012340">
    <property type="entry name" value="NA-bd_OB-fold"/>
</dbReference>